<evidence type="ECO:0000259" key="3">
    <source>
        <dbReference type="Pfam" id="PF17680"/>
    </source>
</evidence>
<evidence type="ECO:0000313" key="5">
    <source>
        <dbReference type="Proteomes" id="UP000250086"/>
    </source>
</evidence>
<feature type="domain" description="FlgO" evidence="3">
    <location>
        <begin position="87"/>
        <end position="205"/>
    </location>
</feature>
<sequence length="348" mass="38899">MKKNIAYAALMMALTVSFSGCVANNTENGKKTIGNIYDRDANSNYTEDVYEHQGMEIALVAAQMGKILYDTMESNLKAQGKTEVKQGRLVVKFPKIAITTLVDTDTFETSGFLGRELSEIFVHELNRRNINVVEYKLTGSISVNKHGEYVYSRDFKKIAKSAFATHILAGTISRDKFGVILAARIVNMQDQSVLGSSTAFIPYTDLPSCYKTKEKNCSLGVYDIAGNERNLLDEVALQKQQLEKRLNDQRAKNRLGGVLVEAGAGNSTIAPRGYAVSGNLVVPVTSKGNYEQYLRELEGRNYFQKFFGRCFFDSCVDPVVYEAQTFEHNGLIIRDIGNQSQYQRIKSY</sequence>
<evidence type="ECO:0000256" key="1">
    <source>
        <dbReference type="SAM" id="Coils"/>
    </source>
</evidence>
<keyword evidence="5" id="KW-1185">Reference proteome</keyword>
<dbReference type="AlphaFoldDB" id="A0A2X0WSM4"/>
<name>A0A2X0WSM4_9GAMM</name>
<protein>
    <recommendedName>
        <fullName evidence="3">FlgO domain-containing protein</fullName>
    </recommendedName>
</protein>
<organism evidence="4 5">
    <name type="scientific">Anaerobiospirillum thomasii</name>
    <dbReference type="NCBI Taxonomy" id="179995"/>
    <lineage>
        <taxon>Bacteria</taxon>
        <taxon>Pseudomonadati</taxon>
        <taxon>Pseudomonadota</taxon>
        <taxon>Gammaproteobacteria</taxon>
        <taxon>Aeromonadales</taxon>
        <taxon>Succinivibrionaceae</taxon>
        <taxon>Anaerobiospirillum</taxon>
    </lineage>
</organism>
<evidence type="ECO:0000256" key="2">
    <source>
        <dbReference type="SAM" id="SignalP"/>
    </source>
</evidence>
<dbReference type="PROSITE" id="PS51257">
    <property type="entry name" value="PROKAR_LIPOPROTEIN"/>
    <property type="match status" value="1"/>
</dbReference>
<evidence type="ECO:0000313" key="4">
    <source>
        <dbReference type="EMBL" id="SPT69562.1"/>
    </source>
</evidence>
<feature type="chain" id="PRO_5015872476" description="FlgO domain-containing protein" evidence="2">
    <location>
        <begin position="24"/>
        <end position="348"/>
    </location>
</feature>
<gene>
    <name evidence="4" type="ORF">NCTC13093_00940</name>
</gene>
<dbReference type="Proteomes" id="UP000250086">
    <property type="component" value="Unassembled WGS sequence"/>
</dbReference>
<keyword evidence="2" id="KW-0732">Signal</keyword>
<reference evidence="4 5" key="1">
    <citation type="submission" date="2018-06" db="EMBL/GenBank/DDBJ databases">
        <authorList>
            <consortium name="Pathogen Informatics"/>
            <person name="Doyle S."/>
        </authorList>
    </citation>
    <scope>NUCLEOTIDE SEQUENCE [LARGE SCALE GENOMIC DNA]</scope>
    <source>
        <strain evidence="4 5">NCTC13093</strain>
    </source>
</reference>
<keyword evidence="1" id="KW-0175">Coiled coil</keyword>
<feature type="signal peptide" evidence="2">
    <location>
        <begin position="1"/>
        <end position="23"/>
    </location>
</feature>
<accession>A0A2X0WSM4</accession>
<dbReference type="EMBL" id="UAPV01000001">
    <property type="protein sequence ID" value="SPT69562.1"/>
    <property type="molecule type" value="Genomic_DNA"/>
</dbReference>
<dbReference type="Pfam" id="PF17680">
    <property type="entry name" value="FlgO"/>
    <property type="match status" value="1"/>
</dbReference>
<dbReference type="InterPro" id="IPR041215">
    <property type="entry name" value="FlgO_dom"/>
</dbReference>
<dbReference type="RefSeq" id="WP_113743721.1">
    <property type="nucleotide sequence ID" value="NZ_UAPV01000001.1"/>
</dbReference>
<proteinExistence type="predicted"/>
<feature type="coiled-coil region" evidence="1">
    <location>
        <begin position="225"/>
        <end position="252"/>
    </location>
</feature>